<gene>
    <name evidence="4" type="ORF">ACHAW5_001582</name>
</gene>
<proteinExistence type="inferred from homology"/>
<dbReference type="InterPro" id="IPR002410">
    <property type="entry name" value="Peptidase_S33"/>
</dbReference>
<dbReference type="SUPFAM" id="SSF53474">
    <property type="entry name" value="alpha/beta-Hydrolases"/>
    <property type="match status" value="1"/>
</dbReference>
<protein>
    <recommendedName>
        <fullName evidence="3">AB hydrolase-1 domain-containing protein</fullName>
    </recommendedName>
</protein>
<evidence type="ECO:0000259" key="3">
    <source>
        <dbReference type="Pfam" id="PF00561"/>
    </source>
</evidence>
<dbReference type="Pfam" id="PF00561">
    <property type="entry name" value="Abhydrolase_1"/>
    <property type="match status" value="1"/>
</dbReference>
<dbReference type="PRINTS" id="PR00793">
    <property type="entry name" value="PROAMNOPTASE"/>
</dbReference>
<dbReference type="EMBL" id="JALLAZ020001408">
    <property type="protein sequence ID" value="KAL3775563.1"/>
    <property type="molecule type" value="Genomic_DNA"/>
</dbReference>
<dbReference type="GO" id="GO:0016787">
    <property type="term" value="F:hydrolase activity"/>
    <property type="evidence" value="ECO:0007669"/>
    <property type="project" value="UniProtKB-KW"/>
</dbReference>
<comment type="similarity">
    <text evidence="1">Belongs to the peptidase S33 family.</text>
</comment>
<evidence type="ECO:0000313" key="4">
    <source>
        <dbReference type="EMBL" id="KAL3775563.1"/>
    </source>
</evidence>
<dbReference type="Gene3D" id="3.40.50.1820">
    <property type="entry name" value="alpha/beta hydrolase"/>
    <property type="match status" value="1"/>
</dbReference>
<organism evidence="4 5">
    <name type="scientific">Stephanodiscus triporus</name>
    <dbReference type="NCBI Taxonomy" id="2934178"/>
    <lineage>
        <taxon>Eukaryota</taxon>
        <taxon>Sar</taxon>
        <taxon>Stramenopiles</taxon>
        <taxon>Ochrophyta</taxon>
        <taxon>Bacillariophyta</taxon>
        <taxon>Coscinodiscophyceae</taxon>
        <taxon>Thalassiosirophycidae</taxon>
        <taxon>Stephanodiscales</taxon>
        <taxon>Stephanodiscaceae</taxon>
        <taxon>Stephanodiscus</taxon>
    </lineage>
</organism>
<dbReference type="Proteomes" id="UP001530315">
    <property type="component" value="Unassembled WGS sequence"/>
</dbReference>
<dbReference type="PANTHER" id="PTHR43798:SF33">
    <property type="entry name" value="HYDROLASE, PUTATIVE (AFU_ORTHOLOGUE AFUA_2G14860)-RELATED"/>
    <property type="match status" value="1"/>
</dbReference>
<dbReference type="InterPro" id="IPR000073">
    <property type="entry name" value="AB_hydrolase_1"/>
</dbReference>
<evidence type="ECO:0000256" key="2">
    <source>
        <dbReference type="ARBA" id="ARBA00022801"/>
    </source>
</evidence>
<keyword evidence="5" id="KW-1185">Reference proteome</keyword>
<feature type="domain" description="AB hydrolase-1" evidence="3">
    <location>
        <begin position="72"/>
        <end position="312"/>
    </location>
</feature>
<dbReference type="InterPro" id="IPR029058">
    <property type="entry name" value="AB_hydrolase_fold"/>
</dbReference>
<keyword evidence="2" id="KW-0378">Hydrolase</keyword>
<sequence>MATMATTITRPFPSPCNRPRLFGHIHFGGPRFKEGVITVTRNDPFSVAAATQEFSLYYRVYNPSSVHSTESPPLFVVHGGPSLPSDYLYPLIHNFPTSRSIIFYDQLGCGRSSQPEQRCMYSIRNAVDDLKKLIFSLQLKKFHLLGHSFGGIVAYEYAKSNGMHCSVCLSLTLNSTPANMGTSLEECSRLEEEVRRELQLDDKEPHEASRMVQDRLRKRNECRTEEMPDSLKDAIENRGTTFGPEDVKDYVAYPPLSQFFPPVLLIRGQYDFITETCVEGWREIFGQDSSSRGNAYREVTMKDCAHYCHLEDAKNFGDQVKSHLFINDY</sequence>
<reference evidence="4 5" key="1">
    <citation type="submission" date="2024-10" db="EMBL/GenBank/DDBJ databases">
        <title>Updated reference genomes for cyclostephanoid diatoms.</title>
        <authorList>
            <person name="Roberts W.R."/>
            <person name="Alverson A.J."/>
        </authorList>
    </citation>
    <scope>NUCLEOTIDE SEQUENCE [LARGE SCALE GENOMIC DNA]</scope>
    <source>
        <strain evidence="4 5">AJA276-08</strain>
    </source>
</reference>
<accession>A0ABD3NI21</accession>
<dbReference type="PANTHER" id="PTHR43798">
    <property type="entry name" value="MONOACYLGLYCEROL LIPASE"/>
    <property type="match status" value="1"/>
</dbReference>
<evidence type="ECO:0000313" key="5">
    <source>
        <dbReference type="Proteomes" id="UP001530315"/>
    </source>
</evidence>
<evidence type="ECO:0000256" key="1">
    <source>
        <dbReference type="ARBA" id="ARBA00010088"/>
    </source>
</evidence>
<comment type="caution">
    <text evidence="4">The sequence shown here is derived from an EMBL/GenBank/DDBJ whole genome shotgun (WGS) entry which is preliminary data.</text>
</comment>
<name>A0ABD3NI21_9STRA</name>
<dbReference type="InterPro" id="IPR050266">
    <property type="entry name" value="AB_hydrolase_sf"/>
</dbReference>
<dbReference type="AlphaFoldDB" id="A0ABD3NI21"/>